<dbReference type="EMBL" id="CP032157">
    <property type="protein sequence ID" value="AXY78458.1"/>
    <property type="molecule type" value="Genomic_DNA"/>
</dbReference>
<feature type="transmembrane region" description="Helical" evidence="1">
    <location>
        <begin position="72"/>
        <end position="95"/>
    </location>
</feature>
<keyword evidence="3" id="KW-1185">Reference proteome</keyword>
<feature type="transmembrane region" description="Helical" evidence="1">
    <location>
        <begin position="107"/>
        <end position="130"/>
    </location>
</feature>
<keyword evidence="1" id="KW-0472">Membrane</keyword>
<evidence type="ECO:0000313" key="2">
    <source>
        <dbReference type="EMBL" id="AXY78458.1"/>
    </source>
</evidence>
<dbReference type="OrthoDB" id="102112at2"/>
<reference evidence="2 3" key="1">
    <citation type="submission" date="2018-09" db="EMBL/GenBank/DDBJ databases">
        <title>Genome sequencing of strain 6GH32-13.</title>
        <authorList>
            <person name="Weon H.-Y."/>
            <person name="Heo J."/>
            <person name="Kwon S.-W."/>
        </authorList>
    </citation>
    <scope>NUCLEOTIDE SEQUENCE [LARGE SCALE GENOMIC DNA]</scope>
    <source>
        <strain evidence="2 3">5GH32-13</strain>
    </source>
</reference>
<dbReference type="KEGG" id="pseg:D3H65_00100"/>
<gene>
    <name evidence="2" type="ORF">D3H65_00100</name>
</gene>
<feature type="transmembrane region" description="Helical" evidence="1">
    <location>
        <begin position="216"/>
        <end position="241"/>
    </location>
</feature>
<name>A0A3B7MWH7_9BACT</name>
<protein>
    <submittedName>
        <fullName evidence="2">DoxX family protein</fullName>
    </submittedName>
</protein>
<feature type="transmembrane region" description="Helical" evidence="1">
    <location>
        <begin position="16"/>
        <end position="33"/>
    </location>
</feature>
<evidence type="ECO:0000313" key="3">
    <source>
        <dbReference type="Proteomes" id="UP000263900"/>
    </source>
</evidence>
<sequence length="449" mass="52537">MVQPGYEAKPWKPAEVILFRFFFLFFLLLILPIDWKFYREVWAINWAHLHFHDLFRLSKYQTQFIAQDKLPAYGIGVFTNWGIAILVAAAGTALWTKLDKTKKEYNVLYYWLRVVLRYKLAIVLITYGFIKLFPLQMPYPSLSDLQTNYGDYFPWKIYFQTTGIAPKYQSFLGFVEILAAFLLFNRKTVTFGVGLIFGFIGNVAVVNGFYDVGELITSTFIVLVASFLFIYDIPRLWHFLVQELPTKANKLVPRFSDKKLKAVRTTGRVAFLLFILLFGYKTFDNYTHDPYKVPKTAGLRDSYGFYNVKEFVLNHDTIPYSNTDPNRWQDVIFEKWSTLTIKVNRPVKIDFSSGEKVAEKDIDRNYELAGLAGRHYFYYDADTVNHTLALQNKNIHHRNEKLSLQYAFPNDSTIILNGINENSDSIHVVLNRINKKYMMFEGRRRPVKI</sequence>
<feature type="transmembrane region" description="Helical" evidence="1">
    <location>
        <begin position="168"/>
        <end position="184"/>
    </location>
</feature>
<proteinExistence type="predicted"/>
<keyword evidence="1" id="KW-0812">Transmembrane</keyword>
<dbReference type="AlphaFoldDB" id="A0A3B7MWH7"/>
<evidence type="ECO:0000256" key="1">
    <source>
        <dbReference type="SAM" id="Phobius"/>
    </source>
</evidence>
<keyword evidence="1" id="KW-1133">Transmembrane helix</keyword>
<accession>A0A3B7MWH7</accession>
<organism evidence="2 3">
    <name type="scientific">Paraflavitalea soli</name>
    <dbReference type="NCBI Taxonomy" id="2315862"/>
    <lineage>
        <taxon>Bacteria</taxon>
        <taxon>Pseudomonadati</taxon>
        <taxon>Bacteroidota</taxon>
        <taxon>Chitinophagia</taxon>
        <taxon>Chitinophagales</taxon>
        <taxon>Chitinophagaceae</taxon>
        <taxon>Paraflavitalea</taxon>
    </lineage>
</organism>
<feature type="transmembrane region" description="Helical" evidence="1">
    <location>
        <begin position="191"/>
        <end position="210"/>
    </location>
</feature>
<dbReference type="Proteomes" id="UP000263900">
    <property type="component" value="Chromosome"/>
</dbReference>